<dbReference type="Pfam" id="PF03237">
    <property type="entry name" value="Terminase_6N"/>
    <property type="match status" value="1"/>
</dbReference>
<organism evidence="1">
    <name type="scientific">marine sediment metagenome</name>
    <dbReference type="NCBI Taxonomy" id="412755"/>
    <lineage>
        <taxon>unclassified sequences</taxon>
        <taxon>metagenomes</taxon>
        <taxon>ecological metagenomes</taxon>
    </lineage>
</organism>
<comment type="caution">
    <text evidence="1">The sequence shown here is derived from an EMBL/GenBank/DDBJ whole genome shotgun (WGS) entry which is preliminary data.</text>
</comment>
<accession>A0A0F9C792</accession>
<name>A0A0F9C792_9ZZZZ</name>
<evidence type="ECO:0000313" key="1">
    <source>
        <dbReference type="EMBL" id="KKK98319.1"/>
    </source>
</evidence>
<sequence>YLHDNHRQVLRKGKTNQTKHLLRLKNNSVVRCKAVGATGVGIRGFTIDLLIADEAAFMPEDVWAAVTPMLLTTGGDIILISTPKSKSGYFYDSYMGDGFKTFHVNSVEVMDNRLISESWNEKHKTNAQERLAREQDRMTKNQFAQEYLGQFIDDINQFFPDELIKKAMALEFSKEQGIKEFYLGVDVARMGGDESVFEVLERQKNDTLNHIINQKMTKVYLTETTNHILRLDEQYKFKKIYIDDGGLGVGVFDYILENPKTKRRVVAINNAFRVIEYDAWKTNPRRKKLLKVDLYNNLLSLMEKGKISLLNTDDVFLSLKSIQYEHFTEGTLAGTMKIYGDYTHIVEGLIRAAWCVKDKSLKLSISYI</sequence>
<dbReference type="EMBL" id="LAZR01045668">
    <property type="protein sequence ID" value="KKK98319.1"/>
    <property type="molecule type" value="Genomic_DNA"/>
</dbReference>
<dbReference type="Gene3D" id="3.30.420.240">
    <property type="match status" value="1"/>
</dbReference>
<reference evidence="1" key="1">
    <citation type="journal article" date="2015" name="Nature">
        <title>Complex archaea that bridge the gap between prokaryotes and eukaryotes.</title>
        <authorList>
            <person name="Spang A."/>
            <person name="Saw J.H."/>
            <person name="Jorgensen S.L."/>
            <person name="Zaremba-Niedzwiedzka K."/>
            <person name="Martijn J."/>
            <person name="Lind A.E."/>
            <person name="van Eijk R."/>
            <person name="Schleper C."/>
            <person name="Guy L."/>
            <person name="Ettema T.J."/>
        </authorList>
    </citation>
    <scope>NUCLEOTIDE SEQUENCE</scope>
</reference>
<dbReference type="AlphaFoldDB" id="A0A0F9C792"/>
<dbReference type="Gene3D" id="3.40.50.300">
    <property type="entry name" value="P-loop containing nucleotide triphosphate hydrolases"/>
    <property type="match status" value="1"/>
</dbReference>
<feature type="non-terminal residue" evidence="1">
    <location>
        <position position="1"/>
    </location>
</feature>
<gene>
    <name evidence="1" type="ORF">LCGC14_2643950</name>
</gene>
<protein>
    <submittedName>
        <fullName evidence="1">Uncharacterized protein</fullName>
    </submittedName>
</protein>
<proteinExistence type="predicted"/>
<dbReference type="InterPro" id="IPR027417">
    <property type="entry name" value="P-loop_NTPase"/>
</dbReference>